<organism evidence="8 9">
    <name type="scientific">Aspergillus luchuensis (strain CBS 106.47)</name>
    <dbReference type="NCBI Taxonomy" id="1137211"/>
    <lineage>
        <taxon>Eukaryota</taxon>
        <taxon>Fungi</taxon>
        <taxon>Dikarya</taxon>
        <taxon>Ascomycota</taxon>
        <taxon>Pezizomycotina</taxon>
        <taxon>Eurotiomycetes</taxon>
        <taxon>Eurotiomycetidae</taxon>
        <taxon>Eurotiales</taxon>
        <taxon>Aspergillaceae</taxon>
        <taxon>Aspergillus</taxon>
        <taxon>Aspergillus subgen. Circumdati</taxon>
    </lineage>
</organism>
<keyword evidence="6" id="KW-1133">Transmembrane helix</keyword>
<evidence type="ECO:0000256" key="3">
    <source>
        <dbReference type="ARBA" id="ARBA00022525"/>
    </source>
</evidence>
<comment type="similarity">
    <text evidence="2">Belongs to the GILT family.</text>
</comment>
<evidence type="ECO:0008006" key="10">
    <source>
        <dbReference type="Google" id="ProtNLM"/>
    </source>
</evidence>
<feature type="chain" id="PRO_5012679972" description="Gamma interferon inducible lysosomal thiol reductase" evidence="7">
    <location>
        <begin position="20"/>
        <end position="407"/>
    </location>
</feature>
<feature type="transmembrane region" description="Helical" evidence="6">
    <location>
        <begin position="106"/>
        <end position="126"/>
    </location>
</feature>
<dbReference type="VEuPathDB" id="FungiDB:ASPFODRAFT_33374"/>
<dbReference type="EMBL" id="KV878242">
    <property type="protein sequence ID" value="OJZ85733.1"/>
    <property type="molecule type" value="Genomic_DNA"/>
</dbReference>
<dbReference type="OrthoDB" id="958254at2759"/>
<reference evidence="9" key="1">
    <citation type="journal article" date="2017" name="Genome Biol.">
        <title>Comparative genomics reveals high biological diversity and specific adaptations in the industrially and medically important fungal genus Aspergillus.</title>
        <authorList>
            <person name="de Vries R.P."/>
            <person name="Riley R."/>
            <person name="Wiebenga A."/>
            <person name="Aguilar-Osorio G."/>
            <person name="Amillis S."/>
            <person name="Uchima C.A."/>
            <person name="Anderluh G."/>
            <person name="Asadollahi M."/>
            <person name="Askin M."/>
            <person name="Barry K."/>
            <person name="Battaglia E."/>
            <person name="Bayram O."/>
            <person name="Benocci T."/>
            <person name="Braus-Stromeyer S.A."/>
            <person name="Caldana C."/>
            <person name="Canovas D."/>
            <person name="Cerqueira G.C."/>
            <person name="Chen F."/>
            <person name="Chen W."/>
            <person name="Choi C."/>
            <person name="Clum A."/>
            <person name="Dos Santos R.A."/>
            <person name="Damasio A.R."/>
            <person name="Diallinas G."/>
            <person name="Emri T."/>
            <person name="Fekete E."/>
            <person name="Flipphi M."/>
            <person name="Freyberg S."/>
            <person name="Gallo A."/>
            <person name="Gournas C."/>
            <person name="Habgood R."/>
            <person name="Hainaut M."/>
            <person name="Harispe M.L."/>
            <person name="Henrissat B."/>
            <person name="Hilden K.S."/>
            <person name="Hope R."/>
            <person name="Hossain A."/>
            <person name="Karabika E."/>
            <person name="Karaffa L."/>
            <person name="Karanyi Z."/>
            <person name="Krasevec N."/>
            <person name="Kuo A."/>
            <person name="Kusch H."/>
            <person name="LaButti K."/>
            <person name="Lagendijk E.L."/>
            <person name="Lapidus A."/>
            <person name="Levasseur A."/>
            <person name="Lindquist E."/>
            <person name="Lipzen A."/>
            <person name="Logrieco A.F."/>
            <person name="MacCabe A."/>
            <person name="Maekelae M.R."/>
            <person name="Malavazi I."/>
            <person name="Melin P."/>
            <person name="Meyer V."/>
            <person name="Mielnichuk N."/>
            <person name="Miskei M."/>
            <person name="Molnar A.P."/>
            <person name="Mule G."/>
            <person name="Ngan C.Y."/>
            <person name="Orejas M."/>
            <person name="Orosz E."/>
            <person name="Ouedraogo J.P."/>
            <person name="Overkamp K.M."/>
            <person name="Park H.-S."/>
            <person name="Perrone G."/>
            <person name="Piumi F."/>
            <person name="Punt P.J."/>
            <person name="Ram A.F."/>
            <person name="Ramon A."/>
            <person name="Rauscher S."/>
            <person name="Record E."/>
            <person name="Riano-Pachon D.M."/>
            <person name="Robert V."/>
            <person name="Roehrig J."/>
            <person name="Ruller R."/>
            <person name="Salamov A."/>
            <person name="Salih N.S."/>
            <person name="Samson R.A."/>
            <person name="Sandor E."/>
            <person name="Sanguinetti M."/>
            <person name="Schuetze T."/>
            <person name="Sepcic K."/>
            <person name="Shelest E."/>
            <person name="Sherlock G."/>
            <person name="Sophianopoulou V."/>
            <person name="Squina F.M."/>
            <person name="Sun H."/>
            <person name="Susca A."/>
            <person name="Todd R.B."/>
            <person name="Tsang A."/>
            <person name="Unkles S.E."/>
            <person name="van de Wiele N."/>
            <person name="van Rossen-Uffink D."/>
            <person name="Oliveira J.V."/>
            <person name="Vesth T.C."/>
            <person name="Visser J."/>
            <person name="Yu J.-H."/>
            <person name="Zhou M."/>
            <person name="Andersen M.R."/>
            <person name="Archer D.B."/>
            <person name="Baker S.E."/>
            <person name="Benoit I."/>
            <person name="Brakhage A.A."/>
            <person name="Braus G.H."/>
            <person name="Fischer R."/>
            <person name="Frisvad J.C."/>
            <person name="Goldman G.H."/>
            <person name="Houbraken J."/>
            <person name="Oakley B."/>
            <person name="Pocsi I."/>
            <person name="Scazzocchio C."/>
            <person name="Seiboth B."/>
            <person name="vanKuyk P.A."/>
            <person name="Wortman J."/>
            <person name="Dyer P.S."/>
            <person name="Grigoriev I.V."/>
        </authorList>
    </citation>
    <scope>NUCLEOTIDE SEQUENCE [LARGE SCALE GENOMIC DNA]</scope>
    <source>
        <strain evidence="9">CBS 106.47</strain>
    </source>
</reference>
<evidence type="ECO:0000256" key="5">
    <source>
        <dbReference type="ARBA" id="ARBA00023180"/>
    </source>
</evidence>
<dbReference type="GO" id="GO:0005576">
    <property type="term" value="C:extracellular region"/>
    <property type="evidence" value="ECO:0007669"/>
    <property type="project" value="UniProtKB-SubCell"/>
</dbReference>
<evidence type="ECO:0000256" key="7">
    <source>
        <dbReference type="SAM" id="SignalP"/>
    </source>
</evidence>
<evidence type="ECO:0000256" key="6">
    <source>
        <dbReference type="SAM" id="Phobius"/>
    </source>
</evidence>
<feature type="signal peptide" evidence="7">
    <location>
        <begin position="1"/>
        <end position="19"/>
    </location>
</feature>
<dbReference type="PANTHER" id="PTHR13234:SF8">
    <property type="entry name" value="GAMMA-INTERFERON-INDUCIBLE LYSOSOMAL THIOL REDUCTASE"/>
    <property type="match status" value="1"/>
</dbReference>
<dbReference type="GO" id="GO:0016671">
    <property type="term" value="F:oxidoreductase activity, acting on a sulfur group of donors, disulfide as acceptor"/>
    <property type="evidence" value="ECO:0007669"/>
    <property type="project" value="InterPro"/>
</dbReference>
<keyword evidence="4 7" id="KW-0732">Signal</keyword>
<name>A0A1M3TG41_ASPLC</name>
<accession>A0A1M3TG41</accession>
<gene>
    <name evidence="8" type="ORF">ASPFODRAFT_33374</name>
</gene>
<evidence type="ECO:0000256" key="1">
    <source>
        <dbReference type="ARBA" id="ARBA00004613"/>
    </source>
</evidence>
<evidence type="ECO:0000256" key="2">
    <source>
        <dbReference type="ARBA" id="ARBA00005679"/>
    </source>
</evidence>
<keyword evidence="3" id="KW-0964">Secreted</keyword>
<keyword evidence="6" id="KW-0812">Transmembrane</keyword>
<dbReference type="Proteomes" id="UP000184063">
    <property type="component" value="Unassembled WGS sequence"/>
</dbReference>
<comment type="subcellular location">
    <subcellularLocation>
        <location evidence="1">Secreted</location>
    </subcellularLocation>
</comment>
<dbReference type="InterPro" id="IPR004911">
    <property type="entry name" value="Interferon-induced_GILT"/>
</dbReference>
<evidence type="ECO:0000313" key="8">
    <source>
        <dbReference type="EMBL" id="OJZ85733.1"/>
    </source>
</evidence>
<evidence type="ECO:0000256" key="4">
    <source>
        <dbReference type="ARBA" id="ARBA00022729"/>
    </source>
</evidence>
<dbReference type="AlphaFoldDB" id="A0A1M3TG41"/>
<keyword evidence="5" id="KW-0325">Glycoprotein</keyword>
<sequence length="407" mass="44745">MRSWMYCPMLAITMRLTLASRPVSVKQTFADAARIPCKAVTGCKAGVAWSTVGQARFRRYYVWSAKQRVVANMEKLPTQSKADSSGYVDLSESSVARPISTRRDRVVTRLAACLGLITIAFLALSWTPISISGLKLFSCHRWRRHHDASFPPDLAAEEAPLMSGPLHELSTLDGSLASSNRIPLEAHVMSKCPDARDCLQQLVLPAMEQISDKVDFKLPPVLSTSRLGTLTLPRVSNKSSEIQCMHGPTECIGDMLILCAANLPFPPDSGAMCSKESRTPTIRSLGFANCLISSYPDIPKRDLVQGCALEHGIDFEALNKCASREYDDLGDDDDSDEQTPLSGIALLRKSALHSEKVNVRTSCTLRLNESTWCVRDGGVWRDCAQEGEGSKVSVLVDEVKKLWDKVN</sequence>
<proteinExistence type="inferred from homology"/>
<dbReference type="PANTHER" id="PTHR13234">
    <property type="entry name" value="GAMMA-INTERFERON INDUCIBLE LYSOSOMAL THIOL REDUCTASE GILT"/>
    <property type="match status" value="1"/>
</dbReference>
<evidence type="ECO:0000313" key="9">
    <source>
        <dbReference type="Proteomes" id="UP000184063"/>
    </source>
</evidence>
<dbReference type="Pfam" id="PF03227">
    <property type="entry name" value="GILT"/>
    <property type="match status" value="1"/>
</dbReference>
<protein>
    <recommendedName>
        <fullName evidence="10">Gamma interferon inducible lysosomal thiol reductase</fullName>
    </recommendedName>
</protein>
<keyword evidence="6" id="KW-0472">Membrane</keyword>